<evidence type="ECO:0000256" key="10">
    <source>
        <dbReference type="ARBA" id="ARBA00023098"/>
    </source>
</evidence>
<organism evidence="15 16">
    <name type="scientific">Streptomyces sparsogenes DSM 40356</name>
    <dbReference type="NCBI Taxonomy" id="1331668"/>
    <lineage>
        <taxon>Bacteria</taxon>
        <taxon>Bacillati</taxon>
        <taxon>Actinomycetota</taxon>
        <taxon>Actinomycetes</taxon>
        <taxon>Kitasatosporales</taxon>
        <taxon>Streptomycetaceae</taxon>
        <taxon>Streptomyces</taxon>
    </lineage>
</organism>
<dbReference type="Pfam" id="PF01039">
    <property type="entry name" value="Carboxyl_trans"/>
    <property type="match status" value="1"/>
</dbReference>
<evidence type="ECO:0000256" key="11">
    <source>
        <dbReference type="ARBA" id="ARBA00023160"/>
    </source>
</evidence>
<evidence type="ECO:0000256" key="8">
    <source>
        <dbReference type="ARBA" id="ARBA00022833"/>
    </source>
</evidence>
<dbReference type="PANTHER" id="PTHR42995">
    <property type="entry name" value="ACETYL-COENZYME A CARBOXYLASE CARBOXYL TRANSFERASE SUBUNIT BETA, CHLOROPLASTIC"/>
    <property type="match status" value="1"/>
</dbReference>
<dbReference type="PROSITE" id="PS50980">
    <property type="entry name" value="COA_CT_NTER"/>
    <property type="match status" value="1"/>
</dbReference>
<name>A0A1R1SSQ4_9ACTN</name>
<dbReference type="GO" id="GO:0016740">
    <property type="term" value="F:transferase activity"/>
    <property type="evidence" value="ECO:0007669"/>
    <property type="project" value="UniProtKB-KW"/>
</dbReference>
<dbReference type="Proteomes" id="UP000186168">
    <property type="component" value="Unassembled WGS sequence"/>
</dbReference>
<evidence type="ECO:0000256" key="6">
    <source>
        <dbReference type="ARBA" id="ARBA00022771"/>
    </source>
</evidence>
<evidence type="ECO:0000256" key="3">
    <source>
        <dbReference type="ARBA" id="ARBA00022679"/>
    </source>
</evidence>
<feature type="domain" description="CoA carboxyltransferase N-terminal" evidence="14">
    <location>
        <begin position="4"/>
        <end position="273"/>
    </location>
</feature>
<comment type="subcellular location">
    <subcellularLocation>
        <location evidence="1">Cytoplasm</location>
    </subcellularLocation>
</comment>
<dbReference type="InterPro" id="IPR029045">
    <property type="entry name" value="ClpP/crotonase-like_dom_sf"/>
</dbReference>
<protein>
    <submittedName>
        <fullName evidence="15">Acetyl-CoA carboxylase, carboxyl transferase subunit beta</fullName>
    </submittedName>
</protein>
<dbReference type="HAMAP" id="MF_01395">
    <property type="entry name" value="AcetylCoA_CT_beta"/>
    <property type="match status" value="1"/>
</dbReference>
<evidence type="ECO:0000256" key="1">
    <source>
        <dbReference type="ARBA" id="ARBA00004496"/>
    </source>
</evidence>
<evidence type="ECO:0000259" key="14">
    <source>
        <dbReference type="PROSITE" id="PS50980"/>
    </source>
</evidence>
<keyword evidence="8" id="KW-0862">Zinc</keyword>
<dbReference type="RefSeq" id="WP_107501241.1">
    <property type="nucleotide sequence ID" value="NZ_ASQP01000030.1"/>
</dbReference>
<dbReference type="GO" id="GO:0005524">
    <property type="term" value="F:ATP binding"/>
    <property type="evidence" value="ECO:0007669"/>
    <property type="project" value="UniProtKB-KW"/>
</dbReference>
<feature type="non-terminal residue" evidence="15">
    <location>
        <position position="280"/>
    </location>
</feature>
<proteinExistence type="inferred from homology"/>
<keyword evidence="10" id="KW-0443">Lipid metabolism</keyword>
<evidence type="ECO:0000313" key="15">
    <source>
        <dbReference type="EMBL" id="OMI41242.1"/>
    </source>
</evidence>
<reference evidence="15 16" key="1">
    <citation type="submission" date="2013-05" db="EMBL/GenBank/DDBJ databases">
        <title>Genome sequence of Streptomyces sparsogenes DSM 40356.</title>
        <authorList>
            <person name="Coyne S."/>
            <person name="Seebeck F.P."/>
        </authorList>
    </citation>
    <scope>NUCLEOTIDE SEQUENCE [LARGE SCALE GENOMIC DNA]</scope>
    <source>
        <strain evidence="15 16">DSM 40356</strain>
    </source>
</reference>
<evidence type="ECO:0000256" key="12">
    <source>
        <dbReference type="ARBA" id="ARBA00025280"/>
    </source>
</evidence>
<keyword evidence="7" id="KW-0276">Fatty acid metabolism</keyword>
<keyword evidence="6" id="KW-0863">Zinc-finger</keyword>
<keyword evidence="9" id="KW-0067">ATP-binding</keyword>
<evidence type="ECO:0000256" key="13">
    <source>
        <dbReference type="SAM" id="MobiDB-lite"/>
    </source>
</evidence>
<dbReference type="NCBIfam" id="TIGR00515">
    <property type="entry name" value="accD"/>
    <property type="match status" value="1"/>
</dbReference>
<keyword evidence="2" id="KW-0444">Lipid biosynthesis</keyword>
<dbReference type="InterPro" id="IPR000438">
    <property type="entry name" value="Acetyl_CoA_COase_Trfase_b_su"/>
</dbReference>
<keyword evidence="16" id="KW-1185">Reference proteome</keyword>
<sequence length="280" mass="29795">MVADWVRCERCADLIYGKRFARTLRVCPDCGWHSPLTARQRLDQLLDAGSAAPLGEVRPLHDPLEFTDTRPYPERLAEARARTGLTEAVICVQGRVEDRPVVVAAMDFRFLGGSLGCGVGALVCEAARAGLARRLPLLLVTASGGARMQEGTLALMQMAKTAQAMAELDEAGILTVSLITDPTYGGVAASFATLADVIVAEPGARLGFAGPRVIEQTTGERLPEGFQTAEFLMAHGMVDDIVPRSALRATLSRLLALGAPPVRPHATGTPRAPDTPYAEP</sequence>
<comment type="function">
    <text evidence="12">Component of the acetyl coenzyme A carboxylase (ACC) complex. Biotin carboxylase (BC) catalyzes the carboxylation of biotin on its carrier protein (BCCP) and then the CO(2) group is transferred by the transcarboxylase to acetyl-CoA to form malonyl-CoA.</text>
</comment>
<dbReference type="GO" id="GO:0008270">
    <property type="term" value="F:zinc ion binding"/>
    <property type="evidence" value="ECO:0007669"/>
    <property type="project" value="UniProtKB-KW"/>
</dbReference>
<keyword evidence="3 15" id="KW-0808">Transferase</keyword>
<evidence type="ECO:0000256" key="4">
    <source>
        <dbReference type="ARBA" id="ARBA00022723"/>
    </source>
</evidence>
<dbReference type="EMBL" id="ASQP01000030">
    <property type="protein sequence ID" value="OMI41242.1"/>
    <property type="molecule type" value="Genomic_DNA"/>
</dbReference>
<evidence type="ECO:0000256" key="5">
    <source>
        <dbReference type="ARBA" id="ARBA00022741"/>
    </source>
</evidence>
<dbReference type="PRINTS" id="PR01070">
    <property type="entry name" value="ACCCTRFRASEB"/>
</dbReference>
<dbReference type="Pfam" id="PF17848">
    <property type="entry name" value="Zn_ribbon_ACC"/>
    <property type="match status" value="1"/>
</dbReference>
<dbReference type="GO" id="GO:0009317">
    <property type="term" value="C:acetyl-CoA carboxylase complex"/>
    <property type="evidence" value="ECO:0007669"/>
    <property type="project" value="InterPro"/>
</dbReference>
<dbReference type="InterPro" id="IPR041010">
    <property type="entry name" value="Znf-ACC"/>
</dbReference>
<dbReference type="PANTHER" id="PTHR42995:SF5">
    <property type="entry name" value="ACETYL-COENZYME A CARBOXYLASE CARBOXYL TRANSFERASE SUBUNIT BETA, CHLOROPLASTIC"/>
    <property type="match status" value="1"/>
</dbReference>
<gene>
    <name evidence="15" type="ORF">SPAR_01926</name>
</gene>
<evidence type="ECO:0000313" key="16">
    <source>
        <dbReference type="Proteomes" id="UP000186168"/>
    </source>
</evidence>
<evidence type="ECO:0000256" key="9">
    <source>
        <dbReference type="ARBA" id="ARBA00022840"/>
    </source>
</evidence>
<dbReference type="InterPro" id="IPR011762">
    <property type="entry name" value="COA_CT_N"/>
</dbReference>
<dbReference type="AlphaFoldDB" id="A0A1R1SSQ4"/>
<dbReference type="SUPFAM" id="SSF52096">
    <property type="entry name" value="ClpP/crotonase"/>
    <property type="match status" value="1"/>
</dbReference>
<dbReference type="GO" id="GO:2001295">
    <property type="term" value="P:malonyl-CoA biosynthetic process"/>
    <property type="evidence" value="ECO:0007669"/>
    <property type="project" value="TreeGrafter"/>
</dbReference>
<keyword evidence="5" id="KW-0547">Nucleotide-binding</keyword>
<feature type="region of interest" description="Disordered" evidence="13">
    <location>
        <begin position="260"/>
        <end position="280"/>
    </location>
</feature>
<dbReference type="Gene3D" id="3.90.226.10">
    <property type="entry name" value="2-enoyl-CoA Hydratase, Chain A, domain 1"/>
    <property type="match status" value="1"/>
</dbReference>
<dbReference type="GO" id="GO:0003989">
    <property type="term" value="F:acetyl-CoA carboxylase activity"/>
    <property type="evidence" value="ECO:0007669"/>
    <property type="project" value="InterPro"/>
</dbReference>
<evidence type="ECO:0000256" key="7">
    <source>
        <dbReference type="ARBA" id="ARBA00022832"/>
    </source>
</evidence>
<keyword evidence="4" id="KW-0479">Metal-binding</keyword>
<comment type="caution">
    <text evidence="15">The sequence shown here is derived from an EMBL/GenBank/DDBJ whole genome shotgun (WGS) entry which is preliminary data.</text>
</comment>
<evidence type="ECO:0000256" key="2">
    <source>
        <dbReference type="ARBA" id="ARBA00022516"/>
    </source>
</evidence>
<dbReference type="InterPro" id="IPR034733">
    <property type="entry name" value="AcCoA_carboxyl_beta"/>
</dbReference>
<keyword evidence="11" id="KW-0275">Fatty acid biosynthesis</keyword>
<accession>A0A1R1SSQ4</accession>
<dbReference type="GO" id="GO:0006633">
    <property type="term" value="P:fatty acid biosynthetic process"/>
    <property type="evidence" value="ECO:0007669"/>
    <property type="project" value="UniProtKB-KW"/>
</dbReference>